<keyword evidence="1" id="KW-0238">DNA-binding</keyword>
<dbReference type="SUPFAM" id="SSF56349">
    <property type="entry name" value="DNA breaking-rejoining enzymes"/>
    <property type="match status" value="1"/>
</dbReference>
<dbReference type="InterPro" id="IPR052925">
    <property type="entry name" value="Phage_Integrase-like_Recomb"/>
</dbReference>
<keyword evidence="3" id="KW-0812">Transmembrane</keyword>
<keyword evidence="5" id="KW-1185">Reference proteome</keyword>
<evidence type="ECO:0000256" key="1">
    <source>
        <dbReference type="ARBA" id="ARBA00023125"/>
    </source>
</evidence>
<dbReference type="GO" id="GO:0003677">
    <property type="term" value="F:DNA binding"/>
    <property type="evidence" value="ECO:0007669"/>
    <property type="project" value="UniProtKB-KW"/>
</dbReference>
<dbReference type="Pfam" id="PF00589">
    <property type="entry name" value="Phage_integrase"/>
    <property type="match status" value="1"/>
</dbReference>
<protein>
    <submittedName>
        <fullName evidence="6">Uncharacterized protein LOC117559108</fullName>
    </submittedName>
</protein>
<dbReference type="InterPro" id="IPR013762">
    <property type="entry name" value="Integrase-like_cat_sf"/>
</dbReference>
<evidence type="ECO:0000256" key="3">
    <source>
        <dbReference type="SAM" id="Phobius"/>
    </source>
</evidence>
<dbReference type="OrthoDB" id="8906724at2759"/>
<dbReference type="GO" id="GO:0015074">
    <property type="term" value="P:DNA integration"/>
    <property type="evidence" value="ECO:0007669"/>
    <property type="project" value="InterPro"/>
</dbReference>
<dbReference type="InterPro" id="IPR011010">
    <property type="entry name" value="DNA_brk_join_enz"/>
</dbReference>
<reference evidence="6" key="1">
    <citation type="submission" date="2025-08" db="UniProtKB">
        <authorList>
            <consortium name="RefSeq"/>
        </authorList>
    </citation>
    <scope>IDENTIFICATION</scope>
</reference>
<dbReference type="AlphaFoldDB" id="A0A6P8VM16"/>
<dbReference type="InterPro" id="IPR002104">
    <property type="entry name" value="Integrase_catalytic"/>
</dbReference>
<accession>A0A6P8VM16</accession>
<sequence length="304" mass="33839">MRKGLAASTLKTYDFTWRTFAMFCFSVGITLKPVLISNVCAFMCYCATDRHLKPQYIRGLLAGVQFNVRCSDPGFPSLFANQSVKLILKGLIKTFPPVLDRRRPITLSTLRLMLSKLRSGLFSPYIDALLDALFLLAFYAFLRPGEFTTASLTFDSNRDVSFSDISFHASHFSLYLKHSKCGGACSVIAARIDSQFCPYKSMIKFLQLRPTSNPLSPLFLISGNYPLTQRQFNIYLKQVLIKSGLSPLLYTGHSFRIGAATSAANQGVSSSSLQQLGRWSSSAFSSYIRPDLNAVLAIQRSLQP</sequence>
<keyword evidence="3" id="KW-1133">Transmembrane helix</keyword>
<keyword evidence="2" id="KW-0233">DNA recombination</keyword>
<dbReference type="KEGG" id="gacu:117559108"/>
<dbReference type="RefSeq" id="XP_034091666.1">
    <property type="nucleotide sequence ID" value="XM_034235775.1"/>
</dbReference>
<dbReference type="PANTHER" id="PTHR34605">
    <property type="entry name" value="PHAGE_INTEGRASE DOMAIN-CONTAINING PROTEIN"/>
    <property type="match status" value="1"/>
</dbReference>
<dbReference type="GeneID" id="117559108"/>
<dbReference type="Gene3D" id="1.10.150.130">
    <property type="match status" value="1"/>
</dbReference>
<gene>
    <name evidence="6" type="primary">LOC117559108</name>
</gene>
<dbReference type="SUPFAM" id="SSF47823">
    <property type="entry name" value="lambda integrase-like, N-terminal domain"/>
    <property type="match status" value="1"/>
</dbReference>
<evidence type="ECO:0000259" key="4">
    <source>
        <dbReference type="PROSITE" id="PS51898"/>
    </source>
</evidence>
<organism evidence="5 6">
    <name type="scientific">Gymnodraco acuticeps</name>
    <name type="common">Antarctic dragonfish</name>
    <dbReference type="NCBI Taxonomy" id="8218"/>
    <lineage>
        <taxon>Eukaryota</taxon>
        <taxon>Metazoa</taxon>
        <taxon>Chordata</taxon>
        <taxon>Craniata</taxon>
        <taxon>Vertebrata</taxon>
        <taxon>Euteleostomi</taxon>
        <taxon>Actinopterygii</taxon>
        <taxon>Neopterygii</taxon>
        <taxon>Teleostei</taxon>
        <taxon>Neoteleostei</taxon>
        <taxon>Acanthomorphata</taxon>
        <taxon>Eupercaria</taxon>
        <taxon>Perciformes</taxon>
        <taxon>Notothenioidei</taxon>
        <taxon>Bathydraconidae</taxon>
        <taxon>Gymnodraco</taxon>
    </lineage>
</organism>
<feature type="transmembrane region" description="Helical" evidence="3">
    <location>
        <begin position="20"/>
        <end position="48"/>
    </location>
</feature>
<evidence type="ECO:0000313" key="6">
    <source>
        <dbReference type="RefSeq" id="XP_034091666.1"/>
    </source>
</evidence>
<evidence type="ECO:0000313" key="5">
    <source>
        <dbReference type="Proteomes" id="UP000515161"/>
    </source>
</evidence>
<proteinExistence type="predicted"/>
<dbReference type="PANTHER" id="PTHR34605:SF3">
    <property type="entry name" value="P CELL-TYPE AGGLUTINATION PROTEIN MAP4-LIKE-RELATED"/>
    <property type="match status" value="1"/>
</dbReference>
<dbReference type="PROSITE" id="PS51898">
    <property type="entry name" value="TYR_RECOMBINASE"/>
    <property type="match status" value="1"/>
</dbReference>
<dbReference type="Proteomes" id="UP000515161">
    <property type="component" value="Unplaced"/>
</dbReference>
<keyword evidence="3" id="KW-0472">Membrane</keyword>
<dbReference type="Gene3D" id="1.10.443.10">
    <property type="entry name" value="Intergrase catalytic core"/>
    <property type="match status" value="1"/>
</dbReference>
<name>A0A6P8VM16_GYMAC</name>
<feature type="transmembrane region" description="Helical" evidence="3">
    <location>
        <begin position="121"/>
        <end position="142"/>
    </location>
</feature>
<evidence type="ECO:0000256" key="2">
    <source>
        <dbReference type="ARBA" id="ARBA00023172"/>
    </source>
</evidence>
<dbReference type="GO" id="GO:0006310">
    <property type="term" value="P:DNA recombination"/>
    <property type="evidence" value="ECO:0007669"/>
    <property type="project" value="UniProtKB-KW"/>
</dbReference>
<dbReference type="InterPro" id="IPR010998">
    <property type="entry name" value="Integrase_recombinase_N"/>
</dbReference>
<dbReference type="InParanoid" id="A0A6P8VM16"/>
<feature type="domain" description="Tyr recombinase" evidence="4">
    <location>
        <begin position="100"/>
        <end position="300"/>
    </location>
</feature>